<organism evidence="1 2">
    <name type="scientific">Eumeta variegata</name>
    <name type="common">Bagworm moth</name>
    <name type="synonym">Eumeta japonica</name>
    <dbReference type="NCBI Taxonomy" id="151549"/>
    <lineage>
        <taxon>Eukaryota</taxon>
        <taxon>Metazoa</taxon>
        <taxon>Ecdysozoa</taxon>
        <taxon>Arthropoda</taxon>
        <taxon>Hexapoda</taxon>
        <taxon>Insecta</taxon>
        <taxon>Pterygota</taxon>
        <taxon>Neoptera</taxon>
        <taxon>Endopterygota</taxon>
        <taxon>Lepidoptera</taxon>
        <taxon>Glossata</taxon>
        <taxon>Ditrysia</taxon>
        <taxon>Tineoidea</taxon>
        <taxon>Psychidae</taxon>
        <taxon>Oiketicinae</taxon>
        <taxon>Eumeta</taxon>
    </lineage>
</organism>
<dbReference type="EMBL" id="BGZK01002306">
    <property type="protein sequence ID" value="GBP92757.1"/>
    <property type="molecule type" value="Genomic_DNA"/>
</dbReference>
<comment type="caution">
    <text evidence="1">The sequence shown here is derived from an EMBL/GenBank/DDBJ whole genome shotgun (WGS) entry which is preliminary data.</text>
</comment>
<gene>
    <name evidence="1" type="ORF">EVAR_64367_1</name>
</gene>
<proteinExistence type="predicted"/>
<name>A0A4C2A1I6_EUMVA</name>
<accession>A0A4C2A1I6</accession>
<dbReference type="AlphaFoldDB" id="A0A4C2A1I6"/>
<evidence type="ECO:0000313" key="1">
    <source>
        <dbReference type="EMBL" id="GBP92757.1"/>
    </source>
</evidence>
<sequence>MKPIRKAGEYDQNERKNKLRSIRVREVGGGHMMRSKKKKWTKGVTVWCPRDEKKRIGSQKIRWEDDMKKVAGITWQRNAKNKKTWKTLGEAYAKGQADNVTDV</sequence>
<reference evidence="1 2" key="1">
    <citation type="journal article" date="2019" name="Commun. Biol.">
        <title>The bagworm genome reveals a unique fibroin gene that provides high tensile strength.</title>
        <authorList>
            <person name="Kono N."/>
            <person name="Nakamura H."/>
            <person name="Ohtoshi R."/>
            <person name="Tomita M."/>
            <person name="Numata K."/>
            <person name="Arakawa K."/>
        </authorList>
    </citation>
    <scope>NUCLEOTIDE SEQUENCE [LARGE SCALE GENOMIC DNA]</scope>
</reference>
<dbReference type="Proteomes" id="UP000299102">
    <property type="component" value="Unassembled WGS sequence"/>
</dbReference>
<keyword evidence="2" id="KW-1185">Reference proteome</keyword>
<dbReference type="OrthoDB" id="6819241at2759"/>
<protein>
    <submittedName>
        <fullName evidence="1">Uncharacterized protein</fullName>
    </submittedName>
</protein>
<evidence type="ECO:0000313" key="2">
    <source>
        <dbReference type="Proteomes" id="UP000299102"/>
    </source>
</evidence>